<dbReference type="CDD" id="cd16201">
    <property type="entry name" value="EFh_PI-PLCgamma"/>
    <property type="match status" value="1"/>
</dbReference>
<dbReference type="PROSITE" id="PS50222">
    <property type="entry name" value="EF_HAND_2"/>
    <property type="match status" value="1"/>
</dbReference>
<keyword evidence="4" id="KW-0443">Lipid metabolism</keyword>
<dbReference type="Pfam" id="PF23583">
    <property type="entry name" value="EF_HAND_2_PLCG"/>
    <property type="match status" value="1"/>
</dbReference>
<dbReference type="SUPFAM" id="SSF51695">
    <property type="entry name" value="PLC-like phosphodiesterases"/>
    <property type="match status" value="1"/>
</dbReference>
<feature type="region of interest" description="Disordered" evidence="5">
    <location>
        <begin position="454"/>
        <end position="479"/>
    </location>
</feature>
<evidence type="ECO:0000259" key="7">
    <source>
        <dbReference type="PROSITE" id="PS50003"/>
    </source>
</evidence>
<comment type="caution">
    <text evidence="9">The sequence shown here is derived from an EMBL/GenBank/DDBJ whole genome shotgun (WGS) entry which is preliminary data.</text>
</comment>
<dbReference type="PANTHER" id="PTHR10336">
    <property type="entry name" value="PHOSPHOINOSITIDE-SPECIFIC PHOSPHOLIPASE C FAMILY PROTEIN"/>
    <property type="match status" value="1"/>
</dbReference>
<dbReference type="InterPro" id="IPR000980">
    <property type="entry name" value="SH2"/>
</dbReference>
<dbReference type="InterPro" id="IPR017946">
    <property type="entry name" value="PLC-like_Pdiesterase_TIM-brl"/>
</dbReference>
<keyword evidence="4" id="KW-0442">Lipid degradation</keyword>
<dbReference type="SUPFAM" id="SSF50729">
    <property type="entry name" value="PH domain-like"/>
    <property type="match status" value="1"/>
</dbReference>
<evidence type="ECO:0000256" key="2">
    <source>
        <dbReference type="ARBA" id="ARBA00023674"/>
    </source>
</evidence>
<dbReference type="InterPro" id="IPR057061">
    <property type="entry name" value="PLCG_EF-hand_2"/>
</dbReference>
<dbReference type="Gene3D" id="1.10.238.10">
    <property type="entry name" value="EF-hand"/>
    <property type="match status" value="2"/>
</dbReference>
<evidence type="ECO:0000256" key="5">
    <source>
        <dbReference type="SAM" id="MobiDB-lite"/>
    </source>
</evidence>
<gene>
    <name evidence="9" type="ORF">AAG570_004406</name>
</gene>
<name>A0ABD0YDE2_9HEMI</name>
<dbReference type="InterPro" id="IPR002048">
    <property type="entry name" value="EF_hand_dom"/>
</dbReference>
<dbReference type="Pfam" id="PF00017">
    <property type="entry name" value="SH2"/>
    <property type="match status" value="1"/>
</dbReference>
<evidence type="ECO:0000259" key="8">
    <source>
        <dbReference type="PROSITE" id="PS50222"/>
    </source>
</evidence>
<evidence type="ECO:0000259" key="6">
    <source>
        <dbReference type="PROSITE" id="PS50001"/>
    </source>
</evidence>
<dbReference type="EMBL" id="JBFDAA010000016">
    <property type="protein sequence ID" value="KAL1117078.1"/>
    <property type="molecule type" value="Genomic_DNA"/>
</dbReference>
<dbReference type="InterPro" id="IPR036860">
    <property type="entry name" value="SH2_dom_sf"/>
</dbReference>
<dbReference type="PANTHER" id="PTHR10336:SF159">
    <property type="entry name" value="1-PHOSPHATIDYLINOSITOL 4,5-BISPHOSPHATE PHOSPHODIESTERASE GAMMA"/>
    <property type="match status" value="1"/>
</dbReference>
<evidence type="ECO:0000256" key="4">
    <source>
        <dbReference type="RuleBase" id="RU361133"/>
    </source>
</evidence>
<proteinExistence type="predicted"/>
<dbReference type="InterPro" id="IPR000909">
    <property type="entry name" value="PLipase_C_PInositol-sp_X_dom"/>
</dbReference>
<feature type="domain" description="EF-hand" evidence="8">
    <location>
        <begin position="121"/>
        <end position="156"/>
    </location>
</feature>
<dbReference type="InterPro" id="IPR001192">
    <property type="entry name" value="PI-PLC_fam"/>
</dbReference>
<sequence length="533" mass="62029">MFFFFVLVEMREVKEIRLGQFSKDFGRWPEEAKRITPLRCFILFYGSEFKLKSLSIAALSQKECELWLRGLKNLIADTIVAPYPLQVERWLRKQFYAIENNREVVTLKDVKTFLPKVDCKISTNKLRELFQEVDTKRRGEIGFDDFAELCHKLMFDDSTFKDILEEYSSDSDMGRIVTLHDLTKFLVKEQGENVDGNQVSQHMRDYLQDAQRDVIEPYFTTIEFLDFLFSEQNELWHSIYETVCQDMDRPLSHYWIASSHNTYLTGDQFSSESSCEAYVRCLRMGCRCIELDCWDGPDGMPIIYHGHTLTTRLKFIDVIRTIKYHAFDTSEYPLILSIEDNCSLPQQRYMATTMQKVFGDSLLKAPIDKNETVLPSPAVLKKKIILKHKKLPDGADDGSILLRTEDGRDMDLRNTVKNGVLFLEDPVDREWNPHFFVLTQNKLFYTDSFHGDQDFDDEGEGEEESSQNLSHLRPKEGTSNDELHFGEKWFHGKLPGGRAEAEDLLKAYSHLGDGTFLVRESETFVGDYSLSFW</sequence>
<dbReference type="Pfam" id="PF00388">
    <property type="entry name" value="PI-PLC-X"/>
    <property type="match status" value="1"/>
</dbReference>
<dbReference type="Gene3D" id="2.30.29.30">
    <property type="entry name" value="Pleckstrin-homology domain (PH domain)/Phosphotyrosine-binding domain (PTB)"/>
    <property type="match status" value="2"/>
</dbReference>
<evidence type="ECO:0000313" key="9">
    <source>
        <dbReference type="EMBL" id="KAL1117078.1"/>
    </source>
</evidence>
<keyword evidence="4" id="KW-0378">Hydrolase</keyword>
<dbReference type="Proteomes" id="UP001558652">
    <property type="component" value="Unassembled WGS sequence"/>
</dbReference>
<dbReference type="InterPro" id="IPR001849">
    <property type="entry name" value="PH_domain"/>
</dbReference>
<feature type="domain" description="SH2" evidence="6">
    <location>
        <begin position="489"/>
        <end position="533"/>
    </location>
</feature>
<evidence type="ECO:0000256" key="1">
    <source>
        <dbReference type="ARBA" id="ARBA00022999"/>
    </source>
</evidence>
<comment type="catalytic activity">
    <reaction evidence="2">
        <text>a 1,2-diacyl-sn-glycero-3-phospho-(1D-myo-inositol-4,5-bisphosphate) + H2O = 1D-myo-inositol 1,4,5-trisphosphate + a 1,2-diacyl-sn-glycerol + H(+)</text>
        <dbReference type="Rhea" id="RHEA:33179"/>
        <dbReference type="ChEBI" id="CHEBI:15377"/>
        <dbReference type="ChEBI" id="CHEBI:15378"/>
        <dbReference type="ChEBI" id="CHEBI:17815"/>
        <dbReference type="ChEBI" id="CHEBI:58456"/>
        <dbReference type="ChEBI" id="CHEBI:203600"/>
        <dbReference type="EC" id="3.1.4.11"/>
    </reaction>
    <physiologicalReaction direction="left-to-right" evidence="2">
        <dbReference type="Rhea" id="RHEA:33180"/>
    </physiologicalReaction>
</comment>
<dbReference type="InterPro" id="IPR056586">
    <property type="entry name" value="EF-hand_PLCG1"/>
</dbReference>
<dbReference type="SUPFAM" id="SSF47473">
    <property type="entry name" value="EF-hand"/>
    <property type="match status" value="1"/>
</dbReference>
<dbReference type="GO" id="GO:0004435">
    <property type="term" value="F:phosphatidylinositol-4,5-bisphosphate phospholipase C activity"/>
    <property type="evidence" value="ECO:0007669"/>
    <property type="project" value="UniProtKB-EC"/>
</dbReference>
<feature type="compositionally biased region" description="Acidic residues" evidence="5">
    <location>
        <begin position="454"/>
        <end position="465"/>
    </location>
</feature>
<keyword evidence="1 3" id="KW-0727">SH2 domain</keyword>
<dbReference type="FunFam" id="3.20.20.190:FF:000004">
    <property type="entry name" value="1-phosphatidylinositol 4,5-bisphosphate phosphodiesterase gamma"/>
    <property type="match status" value="1"/>
</dbReference>
<dbReference type="PROSITE" id="PS50003">
    <property type="entry name" value="PH_DOMAIN"/>
    <property type="match status" value="1"/>
</dbReference>
<dbReference type="SMART" id="SM00148">
    <property type="entry name" value="PLCXc"/>
    <property type="match status" value="1"/>
</dbReference>
<accession>A0ABD0YDE2</accession>
<dbReference type="PRINTS" id="PR00390">
    <property type="entry name" value="PHPHLIPASEC"/>
</dbReference>
<evidence type="ECO:0000313" key="10">
    <source>
        <dbReference type="Proteomes" id="UP001558652"/>
    </source>
</evidence>
<dbReference type="AlphaFoldDB" id="A0ABD0YDE2"/>
<protein>
    <recommendedName>
        <fullName evidence="4">Phosphoinositide phospholipase C</fullName>
        <ecNumber evidence="4">3.1.4.11</ecNumber>
    </recommendedName>
</protein>
<dbReference type="GO" id="GO:0016042">
    <property type="term" value="P:lipid catabolic process"/>
    <property type="evidence" value="ECO:0007669"/>
    <property type="project" value="UniProtKB-KW"/>
</dbReference>
<dbReference type="InterPro" id="IPR011993">
    <property type="entry name" value="PH-like_dom_sf"/>
</dbReference>
<dbReference type="PROSITE" id="PS50001">
    <property type="entry name" value="SH2"/>
    <property type="match status" value="1"/>
</dbReference>
<dbReference type="PROSITE" id="PS50007">
    <property type="entry name" value="PIPLC_X_DOMAIN"/>
    <property type="match status" value="1"/>
</dbReference>
<dbReference type="Gene3D" id="3.20.20.190">
    <property type="entry name" value="Phosphatidylinositol (PI) phosphodiesterase"/>
    <property type="match status" value="1"/>
</dbReference>
<keyword evidence="10" id="KW-1185">Reference proteome</keyword>
<dbReference type="InterPro" id="IPR011992">
    <property type="entry name" value="EF-hand-dom_pair"/>
</dbReference>
<reference evidence="9 10" key="1">
    <citation type="submission" date="2024-07" db="EMBL/GenBank/DDBJ databases">
        <title>Chromosome-level genome assembly of the water stick insect Ranatra chinensis (Heteroptera: Nepidae).</title>
        <authorList>
            <person name="Liu X."/>
        </authorList>
    </citation>
    <scope>NUCLEOTIDE SEQUENCE [LARGE SCALE GENOMIC DNA]</scope>
    <source>
        <strain evidence="9">Cailab_2021Rc</strain>
        <tissue evidence="9">Muscle</tissue>
    </source>
</reference>
<organism evidence="9 10">
    <name type="scientific">Ranatra chinensis</name>
    <dbReference type="NCBI Taxonomy" id="642074"/>
    <lineage>
        <taxon>Eukaryota</taxon>
        <taxon>Metazoa</taxon>
        <taxon>Ecdysozoa</taxon>
        <taxon>Arthropoda</taxon>
        <taxon>Hexapoda</taxon>
        <taxon>Insecta</taxon>
        <taxon>Pterygota</taxon>
        <taxon>Neoptera</taxon>
        <taxon>Paraneoptera</taxon>
        <taxon>Hemiptera</taxon>
        <taxon>Heteroptera</taxon>
        <taxon>Panheteroptera</taxon>
        <taxon>Nepomorpha</taxon>
        <taxon>Nepidae</taxon>
        <taxon>Ranatrinae</taxon>
        <taxon>Ranatra</taxon>
    </lineage>
</organism>
<dbReference type="EC" id="3.1.4.11" evidence="4"/>
<dbReference type="SUPFAM" id="SSF55550">
    <property type="entry name" value="SH2 domain"/>
    <property type="match status" value="1"/>
</dbReference>
<dbReference type="Pfam" id="PF23329">
    <property type="entry name" value="EF_HAND_1_PLCG"/>
    <property type="match status" value="1"/>
</dbReference>
<evidence type="ECO:0000256" key="3">
    <source>
        <dbReference type="PROSITE-ProRule" id="PRU00191"/>
    </source>
</evidence>
<feature type="domain" description="PH" evidence="7">
    <location>
        <begin position="414"/>
        <end position="533"/>
    </location>
</feature>